<evidence type="ECO:0000313" key="2">
    <source>
        <dbReference type="Proteomes" id="UP000651977"/>
    </source>
</evidence>
<protein>
    <submittedName>
        <fullName evidence="1">9-hexadecenoic acid cis-trans isomerase</fullName>
    </submittedName>
</protein>
<comment type="caution">
    <text evidence="1">The sequence shown here is derived from an EMBL/GenBank/DDBJ whole genome shotgun (WGS) entry which is preliminary data.</text>
</comment>
<dbReference type="PROSITE" id="PS51257">
    <property type="entry name" value="PROKAR_LIPOPROTEIN"/>
    <property type="match status" value="1"/>
</dbReference>
<keyword evidence="1" id="KW-0413">Isomerase</keyword>
<accession>A0ABQ1I0I1</accession>
<dbReference type="RefSeq" id="WP_055734330.1">
    <property type="nucleotide sequence ID" value="NZ_BMDY01000009.1"/>
</dbReference>
<reference evidence="2" key="1">
    <citation type="journal article" date="2019" name="Int. J. Syst. Evol. Microbiol.">
        <title>The Global Catalogue of Microorganisms (GCM) 10K type strain sequencing project: providing services to taxonomists for standard genome sequencing and annotation.</title>
        <authorList>
            <consortium name="The Broad Institute Genomics Platform"/>
            <consortium name="The Broad Institute Genome Sequencing Center for Infectious Disease"/>
            <person name="Wu L."/>
            <person name="Ma J."/>
        </authorList>
    </citation>
    <scope>NUCLEOTIDE SEQUENCE [LARGE SCALE GENOMIC DNA]</scope>
    <source>
        <strain evidence="2">CGMCC 1.10131</strain>
    </source>
</reference>
<dbReference type="Pfam" id="PF06934">
    <property type="entry name" value="CTI"/>
    <property type="match status" value="1"/>
</dbReference>
<dbReference type="InterPro" id="IPR010706">
    <property type="entry name" value="Fatty_acid_cis-trans_isomerase"/>
</dbReference>
<sequence>MFRRFAVFWVLLFVAGCSTILLNQFDQRFGEASVQTRIYSEDYPPAAEFIDEVKPILDQRCVMCHACYDAPCQLKLTSAAGIDRGVTTARVYNATRLTADPTTRLYADAKSTQMWRQKGFEPVLNERIQTEQANQEAGLMYQALQQKRTHGETGEAILDPNAYDFSLDRAQQCVGIEGYAKVQASHPEWGMPYGLPPLSDEEFDTLTAWLAKGAPMADSLKLHQQMQAQVEQWEAFLNGDSLKQQLMARYIYEHLYITHLYFAEDSHTRPAFFKLVRSRTPPGEPIDEIATRRPYDDPGVARVYYRLAPERESVVVKTHIPYLLDEARAERWTRWFLADDIQVDSLPSYEPKVAGNPFVAYQELPLNGRYRFLLDDAETFIMGFMKGPVCRGQVALNVIQDHFWVFFTNPDNGYDEIQAQFLAEQSEHMRMPSVEASNVLPISTWLDYSKRYHKYLYSRIDLVRNWIDKDDGKLNLDLLWDGDGENNNAALTIFRHFDSASVVKGLVGRQPKTAWIIDYPLFERIHYLLVAGFDPYGNLGHQLVTRMYMDFLRMEGEFSFAAFLPAKERYDELRSWYVGADKNIVEYVESQPQEAFFKSAVKFDSGRPAKAQFYTMLHDKVAPVLSHKYELDALQDPAEVMSFAQHIEAWQGGAVKLLPQVTFIQVDQPETATSRYYTLLRHNAHSNISSLFLEKNNRLPDQDYVSLLPGLVGAYPGAFWQVKQADLPQLEQQLLHAKNEGDYRDFMQNYGVRRTNAAFWPYSDRLHQRYLQAEPISSGILDYSRFENR</sequence>
<keyword evidence="2" id="KW-1185">Reference proteome</keyword>
<dbReference type="Proteomes" id="UP000651977">
    <property type="component" value="Unassembled WGS sequence"/>
</dbReference>
<evidence type="ECO:0000313" key="1">
    <source>
        <dbReference type="EMBL" id="GGB04808.1"/>
    </source>
</evidence>
<dbReference type="GO" id="GO:0016853">
    <property type="term" value="F:isomerase activity"/>
    <property type="evidence" value="ECO:0007669"/>
    <property type="project" value="UniProtKB-KW"/>
</dbReference>
<name>A0ABQ1I0I1_9ALTE</name>
<dbReference type="EMBL" id="BMDY01000009">
    <property type="protein sequence ID" value="GGB04808.1"/>
    <property type="molecule type" value="Genomic_DNA"/>
</dbReference>
<organism evidence="1 2">
    <name type="scientific">Agarivorans gilvus</name>
    <dbReference type="NCBI Taxonomy" id="680279"/>
    <lineage>
        <taxon>Bacteria</taxon>
        <taxon>Pseudomonadati</taxon>
        <taxon>Pseudomonadota</taxon>
        <taxon>Gammaproteobacteria</taxon>
        <taxon>Alteromonadales</taxon>
        <taxon>Alteromonadaceae</taxon>
        <taxon>Agarivorans</taxon>
    </lineage>
</organism>
<gene>
    <name evidence="1" type="ORF">GCM10007414_17630</name>
</gene>
<proteinExistence type="predicted"/>